<sequence length="143" mass="16266">MNSNSKESWAAQNGKGDYAVELVDEIVDKLKKRNKLIKLADRSEFRWETTRQYETKPHSNDSDEAERGVMQLKKRHIVQCTTMVEINLVQYEQGQEAFIIKGRLLANIEFRKNIGASNFIVDVISKIFLNLVYIASSGGATAI</sequence>
<dbReference type="CTD" id="20242678"/>
<dbReference type="AlphaFoldDB" id="V4AU54"/>
<evidence type="ECO:0000313" key="2">
    <source>
        <dbReference type="Proteomes" id="UP000030746"/>
    </source>
</evidence>
<keyword evidence="2" id="KW-1185">Reference proteome</keyword>
<organism evidence="1 2">
    <name type="scientific">Lottia gigantea</name>
    <name type="common">Giant owl limpet</name>
    <dbReference type="NCBI Taxonomy" id="225164"/>
    <lineage>
        <taxon>Eukaryota</taxon>
        <taxon>Metazoa</taxon>
        <taxon>Spiralia</taxon>
        <taxon>Lophotrochozoa</taxon>
        <taxon>Mollusca</taxon>
        <taxon>Gastropoda</taxon>
        <taxon>Patellogastropoda</taxon>
        <taxon>Lottioidea</taxon>
        <taxon>Lottiidae</taxon>
        <taxon>Lottia</taxon>
    </lineage>
</organism>
<accession>V4AU54</accession>
<name>V4AU54_LOTGI</name>
<proteinExistence type="predicted"/>
<dbReference type="GeneID" id="20242678"/>
<dbReference type="RefSeq" id="XP_009050847.1">
    <property type="nucleotide sequence ID" value="XM_009052599.1"/>
</dbReference>
<evidence type="ECO:0000313" key="1">
    <source>
        <dbReference type="EMBL" id="ESO98460.1"/>
    </source>
</evidence>
<reference evidence="1 2" key="1">
    <citation type="journal article" date="2013" name="Nature">
        <title>Insights into bilaterian evolution from three spiralian genomes.</title>
        <authorList>
            <person name="Simakov O."/>
            <person name="Marletaz F."/>
            <person name="Cho S.J."/>
            <person name="Edsinger-Gonzales E."/>
            <person name="Havlak P."/>
            <person name="Hellsten U."/>
            <person name="Kuo D.H."/>
            <person name="Larsson T."/>
            <person name="Lv J."/>
            <person name="Arendt D."/>
            <person name="Savage R."/>
            <person name="Osoegawa K."/>
            <person name="de Jong P."/>
            <person name="Grimwood J."/>
            <person name="Chapman J.A."/>
            <person name="Shapiro H."/>
            <person name="Aerts A."/>
            <person name="Otillar R.P."/>
            <person name="Terry A.Y."/>
            <person name="Boore J.L."/>
            <person name="Grigoriev I.V."/>
            <person name="Lindberg D.R."/>
            <person name="Seaver E.C."/>
            <person name="Weisblat D.A."/>
            <person name="Putnam N.H."/>
            <person name="Rokhsar D.S."/>
        </authorList>
    </citation>
    <scope>NUCLEOTIDE SEQUENCE [LARGE SCALE GENOMIC DNA]</scope>
</reference>
<gene>
    <name evidence="1" type="ORF">LOTGIDRAFT_174269</name>
</gene>
<protein>
    <submittedName>
        <fullName evidence="1">Uncharacterized protein</fullName>
    </submittedName>
</protein>
<dbReference type="KEGG" id="lgi:LOTGIDRAFT_174269"/>
<dbReference type="Proteomes" id="UP000030746">
    <property type="component" value="Unassembled WGS sequence"/>
</dbReference>
<dbReference type="EMBL" id="KB201258">
    <property type="protein sequence ID" value="ESO98460.1"/>
    <property type="molecule type" value="Genomic_DNA"/>
</dbReference>
<dbReference type="HOGENOM" id="CLU_1808390_0_0_1"/>